<dbReference type="Pfam" id="PF04471">
    <property type="entry name" value="Mrr_cat"/>
    <property type="match status" value="1"/>
</dbReference>
<feature type="compositionally biased region" description="Basic and acidic residues" evidence="2">
    <location>
        <begin position="178"/>
        <end position="191"/>
    </location>
</feature>
<reference evidence="4 5" key="1">
    <citation type="submission" date="2022-06" db="EMBL/GenBank/DDBJ databases">
        <title>Halogeometricum sp. a new haloarchaeum isolate from saline soil.</title>
        <authorList>
            <person name="Strakova D."/>
            <person name="Galisteo C."/>
            <person name="Sanchez-Porro C."/>
            <person name="Ventosa A."/>
        </authorList>
    </citation>
    <scope>NUCLEOTIDE SEQUENCE [LARGE SCALE GENOMIC DNA]</scope>
    <source>
        <strain evidence="5">S3BR25-2</strain>
    </source>
</reference>
<dbReference type="GO" id="GO:0004519">
    <property type="term" value="F:endonuclease activity"/>
    <property type="evidence" value="ECO:0007669"/>
    <property type="project" value="UniProtKB-KW"/>
</dbReference>
<proteinExistence type="predicted"/>
<feature type="domain" description="Restriction endonuclease type IV Mrr" evidence="3">
    <location>
        <begin position="6"/>
        <end position="111"/>
    </location>
</feature>
<evidence type="ECO:0000313" key="4">
    <source>
        <dbReference type="EMBL" id="MDS0293505.1"/>
    </source>
</evidence>
<organism evidence="4 5">
    <name type="scientific">Halogeometricum luteum</name>
    <dbReference type="NCBI Taxonomy" id="2950537"/>
    <lineage>
        <taxon>Archaea</taxon>
        <taxon>Methanobacteriati</taxon>
        <taxon>Methanobacteriota</taxon>
        <taxon>Stenosarchaea group</taxon>
        <taxon>Halobacteria</taxon>
        <taxon>Halobacteriales</taxon>
        <taxon>Haloferacaceae</taxon>
        <taxon>Halogeometricum</taxon>
    </lineage>
</organism>
<dbReference type="EMBL" id="JAMQOQ010000001">
    <property type="protein sequence ID" value="MDS0293505.1"/>
    <property type="molecule type" value="Genomic_DNA"/>
</dbReference>
<dbReference type="EC" id="3.1.21.-" evidence="4"/>
<feature type="region of interest" description="Disordered" evidence="2">
    <location>
        <begin position="166"/>
        <end position="234"/>
    </location>
</feature>
<gene>
    <name evidence="4" type="ORF">NDI79_04865</name>
</gene>
<dbReference type="RefSeq" id="WP_310927316.1">
    <property type="nucleotide sequence ID" value="NZ_JAMQOQ010000001.1"/>
</dbReference>
<dbReference type="InterPro" id="IPR007560">
    <property type="entry name" value="Restrct_endonuc_IV_Mrr"/>
</dbReference>
<evidence type="ECO:0000256" key="1">
    <source>
        <dbReference type="ARBA" id="ARBA00022729"/>
    </source>
</evidence>
<name>A0ABU2FY89_9EURY</name>
<dbReference type="Gene3D" id="2.60.40.1240">
    <property type="match status" value="1"/>
</dbReference>
<evidence type="ECO:0000313" key="5">
    <source>
        <dbReference type="Proteomes" id="UP001254813"/>
    </source>
</evidence>
<evidence type="ECO:0000259" key="3">
    <source>
        <dbReference type="Pfam" id="PF04471"/>
    </source>
</evidence>
<keyword evidence="4" id="KW-0540">Nuclease</keyword>
<dbReference type="InterPro" id="IPR029050">
    <property type="entry name" value="Immunoprotect_excell_Ig-like"/>
</dbReference>
<feature type="compositionally biased region" description="Gly residues" evidence="2">
    <location>
        <begin position="199"/>
        <end position="213"/>
    </location>
</feature>
<evidence type="ECO:0000256" key="2">
    <source>
        <dbReference type="SAM" id="MobiDB-lite"/>
    </source>
</evidence>
<keyword evidence="5" id="KW-1185">Reference proteome</keyword>
<accession>A0ABU2FY89</accession>
<keyword evidence="4" id="KW-0378">Hydrolase</keyword>
<dbReference type="Proteomes" id="UP001254813">
    <property type="component" value="Unassembled WGS sequence"/>
</dbReference>
<protein>
    <submittedName>
        <fullName evidence="4">Restriction endonuclease</fullName>
        <ecNumber evidence="4">3.1.21.-</ecNumber>
    </submittedName>
</protein>
<sequence>MEKLPELEPEAFVSFLADLWDERGWDTSVKQRPDETYFIVGQRGDGKRGVLYVFPTTESHVSVQHLKRFVGFCRKKGVDVAVMATQGAYAGEVREVAESKGIHLLDRETLAGTVEEGGFEHVLRAYAGGGGEGPLDRLLAALRSYGVPVPEALPFDFEALLARLPVGGDGSGDDAEEGREGSNRRPKKSESNSETPAEAGGGKSDASGGANGDGDGDGDDGGRTIASALPGPLTGVPRPNVVLPAALLVLVVFLLGSAVGPALGLPAIGAGAAGGEGDLAVSALSTAGANATAEVRWNARTADSLTVNGTAYDAPPNETFVLVRMNVSNVGETPLSMDESSLALEVAGERYGYQPLDGVVGFDQGGLFAPDDPREVWVVFSVPDDAESATLVLRGDESVRFVRDGAVEAEATSPRRDGRAA</sequence>
<dbReference type="GO" id="GO:0016787">
    <property type="term" value="F:hydrolase activity"/>
    <property type="evidence" value="ECO:0007669"/>
    <property type="project" value="UniProtKB-KW"/>
</dbReference>
<comment type="caution">
    <text evidence="4">The sequence shown here is derived from an EMBL/GenBank/DDBJ whole genome shotgun (WGS) entry which is preliminary data.</text>
</comment>
<keyword evidence="1" id="KW-0732">Signal</keyword>
<keyword evidence="4" id="KW-0255">Endonuclease</keyword>